<evidence type="ECO:0000259" key="9">
    <source>
        <dbReference type="Pfam" id="PF12821"/>
    </source>
</evidence>
<dbReference type="RefSeq" id="WP_220728975.1">
    <property type="nucleotide sequence ID" value="NZ_BPLL01000025.1"/>
</dbReference>
<dbReference type="InterPro" id="IPR050539">
    <property type="entry name" value="ThrE_Dicarb/AminoAcid_Exp"/>
</dbReference>
<evidence type="ECO:0000256" key="4">
    <source>
        <dbReference type="ARBA" id="ARBA00022692"/>
    </source>
</evidence>
<keyword evidence="6 8" id="KW-0472">Membrane</keyword>
<sequence length="153" mass="16948">MQLFFNMILVYLGTIGFGILVNVPKRALNMGGIVSVMGWLIYYFYTQYVGGYIEANALGTFSIGIFGIIASRWKKLPVIIFNIPALVPLVPGGQAYQVMKYLATGNYTLAKSYLIQVVFIAGAIAAGFLFSEFANQLFLRLKKKIASKKEVLK</sequence>
<keyword evidence="4 8" id="KW-0812">Transmembrane</keyword>
<evidence type="ECO:0000313" key="11">
    <source>
        <dbReference type="Proteomes" id="UP001522905"/>
    </source>
</evidence>
<proteinExistence type="inferred from homology"/>
<dbReference type="PANTHER" id="PTHR34390">
    <property type="entry name" value="UPF0442 PROTEIN YJJB-RELATED"/>
    <property type="match status" value="1"/>
</dbReference>
<evidence type="ECO:0000256" key="2">
    <source>
        <dbReference type="ARBA" id="ARBA00022475"/>
    </source>
</evidence>
<gene>
    <name evidence="10" type="ORF">LNP07_02485</name>
</gene>
<keyword evidence="5 8" id="KW-1133">Transmembrane helix</keyword>
<organism evidence="10 11">
    <name type="scientific">Apilactobacillus xinyiensis</name>
    <dbReference type="NCBI Taxonomy" id="2841032"/>
    <lineage>
        <taxon>Bacteria</taxon>
        <taxon>Bacillati</taxon>
        <taxon>Bacillota</taxon>
        <taxon>Bacilli</taxon>
        <taxon>Lactobacillales</taxon>
        <taxon>Lactobacillaceae</taxon>
        <taxon>Apilactobacillus</taxon>
    </lineage>
</organism>
<keyword evidence="3" id="KW-0997">Cell inner membrane</keyword>
<feature type="domain" description="Threonine/Serine exporter ThrE" evidence="9">
    <location>
        <begin position="6"/>
        <end position="133"/>
    </location>
</feature>
<dbReference type="EMBL" id="JAJIAO010000002">
    <property type="protein sequence ID" value="MCK8624374.1"/>
    <property type="molecule type" value="Genomic_DNA"/>
</dbReference>
<accession>A0ABT0I127</accession>
<dbReference type="Proteomes" id="UP001522905">
    <property type="component" value="Unassembled WGS sequence"/>
</dbReference>
<dbReference type="Pfam" id="PF12821">
    <property type="entry name" value="ThrE_2"/>
    <property type="match status" value="1"/>
</dbReference>
<keyword evidence="11" id="KW-1185">Reference proteome</keyword>
<reference evidence="10 11" key="1">
    <citation type="submission" date="2021-11" db="EMBL/GenBank/DDBJ databases">
        <title>Comparative genomics of bee honey and flower isolates.</title>
        <authorList>
            <person name="Bechtner J.D."/>
            <person name="Gallus M.K."/>
            <person name="Ehrmann M."/>
        </authorList>
    </citation>
    <scope>NUCLEOTIDE SEQUENCE [LARGE SCALE GENOMIC DNA]</scope>
    <source>
        <strain evidence="10 11">M161</strain>
    </source>
</reference>
<keyword evidence="2" id="KW-1003">Cell membrane</keyword>
<feature type="transmembrane region" description="Helical" evidence="8">
    <location>
        <begin position="28"/>
        <end position="45"/>
    </location>
</feature>
<evidence type="ECO:0000256" key="1">
    <source>
        <dbReference type="ARBA" id="ARBA00004651"/>
    </source>
</evidence>
<evidence type="ECO:0000256" key="3">
    <source>
        <dbReference type="ARBA" id="ARBA00022519"/>
    </source>
</evidence>
<evidence type="ECO:0000256" key="7">
    <source>
        <dbReference type="ARBA" id="ARBA00034125"/>
    </source>
</evidence>
<comment type="similarity">
    <text evidence="7">Belongs to the ThrE exporter (TC 2.A.79) family.</text>
</comment>
<dbReference type="InterPro" id="IPR024528">
    <property type="entry name" value="ThrE_2"/>
</dbReference>
<feature type="transmembrane region" description="Helical" evidence="8">
    <location>
        <begin position="51"/>
        <end position="69"/>
    </location>
</feature>
<evidence type="ECO:0000313" key="10">
    <source>
        <dbReference type="EMBL" id="MCK8624374.1"/>
    </source>
</evidence>
<comment type="subcellular location">
    <subcellularLocation>
        <location evidence="1">Cell membrane</location>
        <topology evidence="1">Multi-pass membrane protein</topology>
    </subcellularLocation>
</comment>
<evidence type="ECO:0000256" key="8">
    <source>
        <dbReference type="SAM" id="Phobius"/>
    </source>
</evidence>
<protein>
    <submittedName>
        <fullName evidence="10">Threonine/serine exporter family protein</fullName>
    </submittedName>
</protein>
<feature type="transmembrane region" description="Helical" evidence="8">
    <location>
        <begin position="76"/>
        <end position="93"/>
    </location>
</feature>
<dbReference type="PANTHER" id="PTHR34390:SF1">
    <property type="entry name" value="SUCCINATE TRANSPORTER SUBUNIT YJJB-RELATED"/>
    <property type="match status" value="1"/>
</dbReference>
<evidence type="ECO:0000256" key="5">
    <source>
        <dbReference type="ARBA" id="ARBA00022989"/>
    </source>
</evidence>
<comment type="caution">
    <text evidence="10">The sequence shown here is derived from an EMBL/GenBank/DDBJ whole genome shotgun (WGS) entry which is preliminary data.</text>
</comment>
<feature type="transmembrane region" description="Helical" evidence="8">
    <location>
        <begin position="6"/>
        <end position="23"/>
    </location>
</feature>
<evidence type="ECO:0000256" key="6">
    <source>
        <dbReference type="ARBA" id="ARBA00023136"/>
    </source>
</evidence>
<feature type="transmembrane region" description="Helical" evidence="8">
    <location>
        <begin position="113"/>
        <end position="134"/>
    </location>
</feature>
<name>A0ABT0I127_9LACO</name>